<accession>A0AAV0YRC1</accession>
<sequence>MDLWWEMKGFCDGCNSWLGVTGGARRMDLVVESNSVPLLLFRLHFFFVSFTKISRIAFHAFLCNDINGFKGASNPFTVWLICTCCCLGMAKMMLLLYRVVGCCMVAYCSWRNGCFRRWVRVLRWLLVSRVFLVCGSVMGTEGWLAVSVSDPWKCGGGFEARLFVGGAAQRKEFSSDPTSTEGS</sequence>
<keyword evidence="3" id="KW-1185">Reference proteome</keyword>
<dbReference type="EMBL" id="OX451736">
    <property type="protein sequence ID" value="CAI8586920.1"/>
    <property type="molecule type" value="Genomic_DNA"/>
</dbReference>
<name>A0AAV0YRC1_VICFA</name>
<keyword evidence="1" id="KW-0472">Membrane</keyword>
<evidence type="ECO:0000256" key="1">
    <source>
        <dbReference type="SAM" id="Phobius"/>
    </source>
</evidence>
<keyword evidence="1" id="KW-1133">Transmembrane helix</keyword>
<gene>
    <name evidence="2" type="ORF">VFH_I276240</name>
</gene>
<dbReference type="AlphaFoldDB" id="A0AAV0YRC1"/>
<feature type="transmembrane region" description="Helical" evidence="1">
    <location>
        <begin position="121"/>
        <end position="139"/>
    </location>
</feature>
<reference evidence="2 3" key="1">
    <citation type="submission" date="2023-01" db="EMBL/GenBank/DDBJ databases">
        <authorList>
            <person name="Kreplak J."/>
        </authorList>
    </citation>
    <scope>NUCLEOTIDE SEQUENCE [LARGE SCALE GENOMIC DNA]</scope>
</reference>
<evidence type="ECO:0000313" key="3">
    <source>
        <dbReference type="Proteomes" id="UP001157006"/>
    </source>
</evidence>
<organism evidence="2 3">
    <name type="scientific">Vicia faba</name>
    <name type="common">Broad bean</name>
    <name type="synonym">Faba vulgaris</name>
    <dbReference type="NCBI Taxonomy" id="3906"/>
    <lineage>
        <taxon>Eukaryota</taxon>
        <taxon>Viridiplantae</taxon>
        <taxon>Streptophyta</taxon>
        <taxon>Embryophyta</taxon>
        <taxon>Tracheophyta</taxon>
        <taxon>Spermatophyta</taxon>
        <taxon>Magnoliopsida</taxon>
        <taxon>eudicotyledons</taxon>
        <taxon>Gunneridae</taxon>
        <taxon>Pentapetalae</taxon>
        <taxon>rosids</taxon>
        <taxon>fabids</taxon>
        <taxon>Fabales</taxon>
        <taxon>Fabaceae</taxon>
        <taxon>Papilionoideae</taxon>
        <taxon>50 kb inversion clade</taxon>
        <taxon>NPAAA clade</taxon>
        <taxon>Hologalegina</taxon>
        <taxon>IRL clade</taxon>
        <taxon>Fabeae</taxon>
        <taxon>Vicia</taxon>
    </lineage>
</organism>
<dbReference type="Proteomes" id="UP001157006">
    <property type="component" value="Chromosome 1L"/>
</dbReference>
<proteinExistence type="predicted"/>
<feature type="transmembrane region" description="Helical" evidence="1">
    <location>
        <begin position="78"/>
        <end position="100"/>
    </location>
</feature>
<protein>
    <recommendedName>
        <fullName evidence="4">Transmembrane protein</fullName>
    </recommendedName>
</protein>
<evidence type="ECO:0000313" key="2">
    <source>
        <dbReference type="EMBL" id="CAI8586920.1"/>
    </source>
</evidence>
<keyword evidence="1" id="KW-0812">Transmembrane</keyword>
<evidence type="ECO:0008006" key="4">
    <source>
        <dbReference type="Google" id="ProtNLM"/>
    </source>
</evidence>